<reference evidence="1" key="1">
    <citation type="submission" date="2021-12" db="EMBL/GenBank/DDBJ databases">
        <authorList>
            <person name="Rodrigo-Torres L."/>
            <person name="Arahal R. D."/>
            <person name="Lucena T."/>
        </authorList>
    </citation>
    <scope>NUCLEOTIDE SEQUENCE</scope>
    <source>
        <strain evidence="1">CECT 8267</strain>
    </source>
</reference>
<protein>
    <submittedName>
        <fullName evidence="1">Uncharacterized protein</fullName>
    </submittedName>
</protein>
<organism evidence="1 2">
    <name type="scientific">Sinobacterium norvegicum</name>
    <dbReference type="NCBI Taxonomy" id="1641715"/>
    <lineage>
        <taxon>Bacteria</taxon>
        <taxon>Pseudomonadati</taxon>
        <taxon>Pseudomonadota</taxon>
        <taxon>Gammaproteobacteria</taxon>
        <taxon>Cellvibrionales</taxon>
        <taxon>Spongiibacteraceae</taxon>
        <taxon>Sinobacterium</taxon>
    </lineage>
</organism>
<accession>A0ABM9AEH6</accession>
<sequence length="45" mass="5144">MTPQADKEYRLTDADIKTFFILFVVSASNVFINAREGVHEVELVE</sequence>
<dbReference type="EMBL" id="CAKLPX010000001">
    <property type="protein sequence ID" value="CAH0991440.1"/>
    <property type="molecule type" value="Genomic_DNA"/>
</dbReference>
<comment type="caution">
    <text evidence="1">The sequence shown here is derived from an EMBL/GenBank/DDBJ whole genome shotgun (WGS) entry which is preliminary data.</text>
</comment>
<name>A0ABM9AEH6_9GAMM</name>
<gene>
    <name evidence="1" type="ORF">SIN8267_01546</name>
</gene>
<evidence type="ECO:0000313" key="1">
    <source>
        <dbReference type="EMBL" id="CAH0991440.1"/>
    </source>
</evidence>
<proteinExistence type="predicted"/>
<evidence type="ECO:0000313" key="2">
    <source>
        <dbReference type="Proteomes" id="UP000838100"/>
    </source>
</evidence>
<keyword evidence="2" id="KW-1185">Reference proteome</keyword>
<dbReference type="Proteomes" id="UP000838100">
    <property type="component" value="Unassembled WGS sequence"/>
</dbReference>